<keyword evidence="2" id="KW-1185">Reference proteome</keyword>
<gene>
    <name evidence="1" type="ORF">KY5_4942</name>
</gene>
<evidence type="ECO:0000313" key="2">
    <source>
        <dbReference type="Proteomes" id="UP000221011"/>
    </source>
</evidence>
<dbReference type="KEGG" id="sfk:KY5_4942"/>
<accession>A0A291QDS3</accession>
<dbReference type="RefSeq" id="WP_098244346.1">
    <property type="nucleotide sequence ID" value="NZ_CP022685.1"/>
</dbReference>
<sequence>MSWPRLPAAGEVTAKGKQQLWLDPIVPVPGTRKFVGAGKVYVMQSGNPLTLPAVATYEPRRGA</sequence>
<reference evidence="1 2" key="1">
    <citation type="submission" date="2017-08" db="EMBL/GenBank/DDBJ databases">
        <title>Complete Genome Sequence of Streptomyces formicae KY5, the formicamycin producer.</title>
        <authorList>
            <person name="Holmes N.A."/>
            <person name="Devine R."/>
            <person name="Qin Z."/>
            <person name="Seipke R.F."/>
            <person name="Wilkinson B."/>
            <person name="Hutchings M.I."/>
        </authorList>
    </citation>
    <scope>NUCLEOTIDE SEQUENCE [LARGE SCALE GENOMIC DNA]</scope>
    <source>
        <strain evidence="1 2">KY5</strain>
    </source>
</reference>
<protein>
    <submittedName>
        <fullName evidence="1">Uncharacterized protein</fullName>
    </submittedName>
</protein>
<organism evidence="1 2">
    <name type="scientific">Streptomyces formicae</name>
    <dbReference type="NCBI Taxonomy" id="1616117"/>
    <lineage>
        <taxon>Bacteria</taxon>
        <taxon>Bacillati</taxon>
        <taxon>Actinomycetota</taxon>
        <taxon>Actinomycetes</taxon>
        <taxon>Kitasatosporales</taxon>
        <taxon>Streptomycetaceae</taxon>
        <taxon>Streptomyces</taxon>
    </lineage>
</organism>
<proteinExistence type="predicted"/>
<dbReference type="Proteomes" id="UP000221011">
    <property type="component" value="Chromosome"/>
</dbReference>
<dbReference type="AlphaFoldDB" id="A0A291QDS3"/>
<dbReference type="EMBL" id="CP022685">
    <property type="protein sequence ID" value="ATL29960.1"/>
    <property type="molecule type" value="Genomic_DNA"/>
</dbReference>
<name>A0A291QDS3_9ACTN</name>
<evidence type="ECO:0000313" key="1">
    <source>
        <dbReference type="EMBL" id="ATL29960.1"/>
    </source>
</evidence>